<gene>
    <name evidence="1" type="ORF">HHI36_018295</name>
</gene>
<evidence type="ECO:0000313" key="2">
    <source>
        <dbReference type="Proteomes" id="UP001516400"/>
    </source>
</evidence>
<dbReference type="EMBL" id="JABFTP020000165">
    <property type="protein sequence ID" value="KAL3284127.1"/>
    <property type="molecule type" value="Genomic_DNA"/>
</dbReference>
<accession>A0ABD2P0G1</accession>
<protein>
    <recommendedName>
        <fullName evidence="3">Metallothionein</fullName>
    </recommendedName>
</protein>
<dbReference type="AlphaFoldDB" id="A0ABD2P0G1"/>
<reference evidence="1 2" key="1">
    <citation type="journal article" date="2021" name="BMC Biol.">
        <title>Horizontally acquired antibacterial genes associated with adaptive radiation of ladybird beetles.</title>
        <authorList>
            <person name="Li H.S."/>
            <person name="Tang X.F."/>
            <person name="Huang Y.H."/>
            <person name="Xu Z.Y."/>
            <person name="Chen M.L."/>
            <person name="Du X.Y."/>
            <person name="Qiu B.Y."/>
            <person name="Chen P.T."/>
            <person name="Zhang W."/>
            <person name="Slipinski A."/>
            <person name="Escalona H.E."/>
            <person name="Waterhouse R.M."/>
            <person name="Zwick A."/>
            <person name="Pang H."/>
        </authorList>
    </citation>
    <scope>NUCLEOTIDE SEQUENCE [LARGE SCALE GENOMIC DNA]</scope>
    <source>
        <strain evidence="1">SYSU2018</strain>
    </source>
</reference>
<comment type="caution">
    <text evidence="1">The sequence shown here is derived from an EMBL/GenBank/DDBJ whole genome shotgun (WGS) entry which is preliminary data.</text>
</comment>
<sequence>MSNASKIFYAGHDRCPYPCTCPVTGRQCTDCEECPRQAGEPCSEEAPCDSQRALVCKYLHGDPEGICRGELIN</sequence>
<evidence type="ECO:0000313" key="1">
    <source>
        <dbReference type="EMBL" id="KAL3284127.1"/>
    </source>
</evidence>
<proteinExistence type="predicted"/>
<organism evidence="1 2">
    <name type="scientific">Cryptolaemus montrouzieri</name>
    <dbReference type="NCBI Taxonomy" id="559131"/>
    <lineage>
        <taxon>Eukaryota</taxon>
        <taxon>Metazoa</taxon>
        <taxon>Ecdysozoa</taxon>
        <taxon>Arthropoda</taxon>
        <taxon>Hexapoda</taxon>
        <taxon>Insecta</taxon>
        <taxon>Pterygota</taxon>
        <taxon>Neoptera</taxon>
        <taxon>Endopterygota</taxon>
        <taxon>Coleoptera</taxon>
        <taxon>Polyphaga</taxon>
        <taxon>Cucujiformia</taxon>
        <taxon>Coccinelloidea</taxon>
        <taxon>Coccinellidae</taxon>
        <taxon>Scymninae</taxon>
        <taxon>Scymnini</taxon>
        <taxon>Cryptolaemus</taxon>
    </lineage>
</organism>
<name>A0ABD2P0G1_9CUCU</name>
<dbReference type="Proteomes" id="UP001516400">
    <property type="component" value="Unassembled WGS sequence"/>
</dbReference>
<keyword evidence="2" id="KW-1185">Reference proteome</keyword>
<evidence type="ECO:0008006" key="3">
    <source>
        <dbReference type="Google" id="ProtNLM"/>
    </source>
</evidence>